<evidence type="ECO:0000256" key="5">
    <source>
        <dbReference type="ARBA" id="ARBA00022729"/>
    </source>
</evidence>
<dbReference type="SUPFAM" id="SSF48726">
    <property type="entry name" value="Immunoglobulin"/>
    <property type="match status" value="2"/>
</dbReference>
<dbReference type="PANTHER" id="PTHR12231">
    <property type="entry name" value="CTX-RELATED TYPE I TRANSMEMBRANE PROTEIN"/>
    <property type="match status" value="1"/>
</dbReference>
<dbReference type="SMART" id="SM00408">
    <property type="entry name" value="IGc2"/>
    <property type="match status" value="2"/>
</dbReference>
<dbReference type="PROSITE" id="PS50835">
    <property type="entry name" value="IG_LIKE"/>
    <property type="match status" value="2"/>
</dbReference>
<dbReference type="InterPro" id="IPR013783">
    <property type="entry name" value="Ig-like_fold"/>
</dbReference>
<dbReference type="CDD" id="cd00096">
    <property type="entry name" value="Ig"/>
    <property type="match status" value="1"/>
</dbReference>
<reference evidence="11" key="1">
    <citation type="submission" date="2025-08" db="UniProtKB">
        <authorList>
            <consortium name="Ensembl"/>
        </authorList>
    </citation>
    <scope>IDENTIFICATION</scope>
</reference>
<name>A0A8C2HXH8_CYPCA</name>
<evidence type="ECO:0000256" key="4">
    <source>
        <dbReference type="ARBA" id="ARBA00022490"/>
    </source>
</evidence>
<dbReference type="InterPro" id="IPR007110">
    <property type="entry name" value="Ig-like_dom"/>
</dbReference>
<keyword evidence="7" id="KW-1015">Disulfide bond</keyword>
<protein>
    <recommendedName>
        <fullName evidence="10">Ig-like domain-containing protein</fullName>
    </recommendedName>
</protein>
<dbReference type="Gene3D" id="2.60.40.10">
    <property type="entry name" value="Immunoglobulins"/>
    <property type="match status" value="2"/>
</dbReference>
<sequence length="224" mass="24796">CIFHSIETGKVLTVACAFSGEPAPRIEWSRGGKKLPGEEESSRFHIETTEDLTTLIITGVKESDAGAYTLKLSNEHGSDMATVTIIEPPKKGKLDRKPEPAHLKDIVLQEAESIGSSAVFECQISPSTAVTTWMKDGSNLREDPKHKFTSDGKDRKLQIIDVQLSDTGEYTCVAKLGNKEKTSTAKLIVEGICDRYSHKNFIWHCLLPLNTINVNMLVLKMYDC</sequence>
<evidence type="ECO:0000256" key="7">
    <source>
        <dbReference type="ARBA" id="ARBA00023157"/>
    </source>
</evidence>
<evidence type="ECO:0000313" key="11">
    <source>
        <dbReference type="Ensembl" id="ENSCCRP00020071378.1"/>
    </source>
</evidence>
<feature type="domain" description="Ig-like" evidence="10">
    <location>
        <begin position="9"/>
        <end position="84"/>
    </location>
</feature>
<dbReference type="InterPro" id="IPR003599">
    <property type="entry name" value="Ig_sub"/>
</dbReference>
<evidence type="ECO:0000256" key="6">
    <source>
        <dbReference type="ARBA" id="ARBA00022737"/>
    </source>
</evidence>
<evidence type="ECO:0000256" key="8">
    <source>
        <dbReference type="ARBA" id="ARBA00023242"/>
    </source>
</evidence>
<keyword evidence="9" id="KW-0393">Immunoglobulin domain</keyword>
<keyword evidence="4" id="KW-0963">Cytoplasm</keyword>
<dbReference type="GO" id="GO:0005737">
    <property type="term" value="C:cytoplasm"/>
    <property type="evidence" value="ECO:0007669"/>
    <property type="project" value="UniProtKB-SubCell"/>
</dbReference>
<dbReference type="InterPro" id="IPR051170">
    <property type="entry name" value="Neural/epithelial_adhesion"/>
</dbReference>
<dbReference type="InterPro" id="IPR003598">
    <property type="entry name" value="Ig_sub2"/>
</dbReference>
<dbReference type="InterPro" id="IPR036179">
    <property type="entry name" value="Ig-like_dom_sf"/>
</dbReference>
<dbReference type="Proteomes" id="UP000694701">
    <property type="component" value="Unplaced"/>
</dbReference>
<feature type="domain" description="Ig-like" evidence="10">
    <location>
        <begin position="98"/>
        <end position="188"/>
    </location>
</feature>
<evidence type="ECO:0000259" key="10">
    <source>
        <dbReference type="PROSITE" id="PS50835"/>
    </source>
</evidence>
<dbReference type="InterPro" id="IPR013098">
    <property type="entry name" value="Ig_I-set"/>
</dbReference>
<proteinExistence type="inferred from homology"/>
<dbReference type="Pfam" id="PF07679">
    <property type="entry name" value="I-set"/>
    <property type="match status" value="2"/>
</dbReference>
<keyword evidence="8" id="KW-0539">Nucleus</keyword>
<dbReference type="Ensembl" id="ENSCCRT00020078409.1">
    <property type="protein sequence ID" value="ENSCCRP00020071378.1"/>
    <property type="gene ID" value="ENSCCRG00020033406.1"/>
</dbReference>
<keyword evidence="6" id="KW-0677">Repeat</keyword>
<dbReference type="SMART" id="SM00409">
    <property type="entry name" value="IG"/>
    <property type="match status" value="2"/>
</dbReference>
<evidence type="ECO:0000256" key="1">
    <source>
        <dbReference type="ARBA" id="ARBA00004123"/>
    </source>
</evidence>
<dbReference type="AlphaFoldDB" id="A0A8C2HXH8"/>
<organism evidence="11 12">
    <name type="scientific">Cyprinus carpio</name>
    <name type="common">Common carp</name>
    <dbReference type="NCBI Taxonomy" id="7962"/>
    <lineage>
        <taxon>Eukaryota</taxon>
        <taxon>Metazoa</taxon>
        <taxon>Chordata</taxon>
        <taxon>Craniata</taxon>
        <taxon>Vertebrata</taxon>
        <taxon>Euteleostomi</taxon>
        <taxon>Actinopterygii</taxon>
        <taxon>Neopterygii</taxon>
        <taxon>Teleostei</taxon>
        <taxon>Ostariophysi</taxon>
        <taxon>Cypriniformes</taxon>
        <taxon>Cyprinidae</taxon>
        <taxon>Cyprininae</taxon>
        <taxon>Cyprinus</taxon>
    </lineage>
</organism>
<dbReference type="GO" id="GO:0005634">
    <property type="term" value="C:nucleus"/>
    <property type="evidence" value="ECO:0007669"/>
    <property type="project" value="UniProtKB-SubCell"/>
</dbReference>
<comment type="similarity">
    <text evidence="3">Belongs to the protein kinase superfamily. CAMK Ser/Thr protein kinase family.</text>
</comment>
<dbReference type="FunFam" id="2.60.40.10:FF:000050">
    <property type="entry name" value="Titin isoform B"/>
    <property type="match status" value="1"/>
</dbReference>
<evidence type="ECO:0000313" key="12">
    <source>
        <dbReference type="Proteomes" id="UP000694701"/>
    </source>
</evidence>
<dbReference type="FunFam" id="2.60.40.10:FF:000031">
    <property type="entry name" value="Myosin-binding protein C, slow type"/>
    <property type="match status" value="1"/>
</dbReference>
<evidence type="ECO:0000256" key="3">
    <source>
        <dbReference type="ARBA" id="ARBA00006692"/>
    </source>
</evidence>
<accession>A0A8C2HXH8</accession>
<comment type="subcellular location">
    <subcellularLocation>
        <location evidence="2">Cytoplasm</location>
    </subcellularLocation>
    <subcellularLocation>
        <location evidence="1">Nucleus</location>
    </subcellularLocation>
</comment>
<dbReference type="PANTHER" id="PTHR12231:SF253">
    <property type="entry name" value="DPR-INTERACTING PROTEIN ETA, ISOFORM B-RELATED"/>
    <property type="match status" value="1"/>
</dbReference>
<keyword evidence="5" id="KW-0732">Signal</keyword>
<evidence type="ECO:0000256" key="2">
    <source>
        <dbReference type="ARBA" id="ARBA00004496"/>
    </source>
</evidence>
<evidence type="ECO:0000256" key="9">
    <source>
        <dbReference type="ARBA" id="ARBA00023319"/>
    </source>
</evidence>